<gene>
    <name evidence="2" type="ORF">B0H17DRAFT_541355</name>
</gene>
<keyword evidence="1" id="KW-0472">Membrane</keyword>
<dbReference type="Proteomes" id="UP001221757">
    <property type="component" value="Unassembled WGS sequence"/>
</dbReference>
<evidence type="ECO:0000313" key="2">
    <source>
        <dbReference type="EMBL" id="KAJ7692468.1"/>
    </source>
</evidence>
<reference evidence="2" key="1">
    <citation type="submission" date="2023-03" db="EMBL/GenBank/DDBJ databases">
        <title>Massive genome expansion in bonnet fungi (Mycena s.s.) driven by repeated elements and novel gene families across ecological guilds.</title>
        <authorList>
            <consortium name="Lawrence Berkeley National Laboratory"/>
            <person name="Harder C.B."/>
            <person name="Miyauchi S."/>
            <person name="Viragh M."/>
            <person name="Kuo A."/>
            <person name="Thoen E."/>
            <person name="Andreopoulos B."/>
            <person name="Lu D."/>
            <person name="Skrede I."/>
            <person name="Drula E."/>
            <person name="Henrissat B."/>
            <person name="Morin E."/>
            <person name="Kohler A."/>
            <person name="Barry K."/>
            <person name="LaButti K."/>
            <person name="Morin E."/>
            <person name="Salamov A."/>
            <person name="Lipzen A."/>
            <person name="Mereny Z."/>
            <person name="Hegedus B."/>
            <person name="Baldrian P."/>
            <person name="Stursova M."/>
            <person name="Weitz H."/>
            <person name="Taylor A."/>
            <person name="Grigoriev I.V."/>
            <person name="Nagy L.G."/>
            <person name="Martin F."/>
            <person name="Kauserud H."/>
        </authorList>
    </citation>
    <scope>NUCLEOTIDE SEQUENCE</scope>
    <source>
        <strain evidence="2">CBHHK067</strain>
    </source>
</reference>
<proteinExistence type="predicted"/>
<feature type="transmembrane region" description="Helical" evidence="1">
    <location>
        <begin position="37"/>
        <end position="58"/>
    </location>
</feature>
<keyword evidence="1" id="KW-1133">Transmembrane helix</keyword>
<comment type="caution">
    <text evidence="2">The sequence shown here is derived from an EMBL/GenBank/DDBJ whole genome shotgun (WGS) entry which is preliminary data.</text>
</comment>
<protein>
    <submittedName>
        <fullName evidence="2">Uncharacterized protein</fullName>
    </submittedName>
</protein>
<evidence type="ECO:0000256" key="1">
    <source>
        <dbReference type="SAM" id="Phobius"/>
    </source>
</evidence>
<sequence length="205" mass="22793">MVRNRLRLQRLGTARLSLKRLLSAKADAKPVLDFVPALRALAFGLNLVFFFFILLVLYSSHSLLLHSRHALAPHLLTHGTAYRTRPRALVSILPVTLEIDGSFSVGAGSSITFMSEQLFSFLIATTTVSLSPDEAACTTRAGATTLYFAGPKQHVTERDLDSTRDHLRPKLTYMGRELSHVKTPIQTPLSDFILRNRPELLAKNL</sequence>
<evidence type="ECO:0000313" key="3">
    <source>
        <dbReference type="Proteomes" id="UP001221757"/>
    </source>
</evidence>
<name>A0AAD7GFN7_MYCRO</name>
<dbReference type="EMBL" id="JARKIE010000052">
    <property type="protein sequence ID" value="KAJ7692468.1"/>
    <property type="molecule type" value="Genomic_DNA"/>
</dbReference>
<keyword evidence="1" id="KW-0812">Transmembrane</keyword>
<keyword evidence="3" id="KW-1185">Reference proteome</keyword>
<dbReference type="AlphaFoldDB" id="A0AAD7GFN7"/>
<organism evidence="2 3">
    <name type="scientific">Mycena rosella</name>
    <name type="common">Pink bonnet</name>
    <name type="synonym">Agaricus rosellus</name>
    <dbReference type="NCBI Taxonomy" id="1033263"/>
    <lineage>
        <taxon>Eukaryota</taxon>
        <taxon>Fungi</taxon>
        <taxon>Dikarya</taxon>
        <taxon>Basidiomycota</taxon>
        <taxon>Agaricomycotina</taxon>
        <taxon>Agaricomycetes</taxon>
        <taxon>Agaricomycetidae</taxon>
        <taxon>Agaricales</taxon>
        <taxon>Marasmiineae</taxon>
        <taxon>Mycenaceae</taxon>
        <taxon>Mycena</taxon>
    </lineage>
</organism>
<accession>A0AAD7GFN7</accession>